<organism evidence="1 2">
    <name type="scientific">Echinops telfairi</name>
    <name type="common">Lesser hedgehog tenrec</name>
    <dbReference type="NCBI Taxonomy" id="9371"/>
    <lineage>
        <taxon>Eukaryota</taxon>
        <taxon>Metazoa</taxon>
        <taxon>Chordata</taxon>
        <taxon>Craniata</taxon>
        <taxon>Vertebrata</taxon>
        <taxon>Euteleostomi</taxon>
        <taxon>Mammalia</taxon>
        <taxon>Eutheria</taxon>
        <taxon>Afrotheria</taxon>
        <taxon>Tenrecidae</taxon>
        <taxon>Tenrecinae</taxon>
        <taxon>Echinops</taxon>
    </lineage>
</organism>
<evidence type="ECO:0000313" key="1">
    <source>
        <dbReference type="Proteomes" id="UP000694863"/>
    </source>
</evidence>
<proteinExistence type="predicted"/>
<evidence type="ECO:0000313" key="2">
    <source>
        <dbReference type="RefSeq" id="XP_045149164.1"/>
    </source>
</evidence>
<reference evidence="2" key="1">
    <citation type="submission" date="2025-08" db="UniProtKB">
        <authorList>
            <consortium name="RefSeq"/>
        </authorList>
    </citation>
    <scope>IDENTIFICATION</scope>
</reference>
<keyword evidence="1" id="KW-1185">Reference proteome</keyword>
<accession>A0AC55DBN7</accession>
<name>A0AC55DBN7_ECHTE</name>
<dbReference type="Proteomes" id="UP000694863">
    <property type="component" value="Unplaced"/>
</dbReference>
<dbReference type="RefSeq" id="XP_045149164.1">
    <property type="nucleotide sequence ID" value="XM_045293229.1"/>
</dbReference>
<protein>
    <submittedName>
        <fullName evidence="2">T-cell ecto-ADP-ribosyltransferase 2-like</fullName>
    </submittedName>
</protein>
<sequence>MASLPSTAVPLLVLTQWLTQQVADSAWLDMADNAFDDQYVGCTEEMEKRAPQLLREELEAHQKLKTAWEKAAKKWSEIKSNTNKLSDFHGTAVVTYTNVSIAEEFNRAVRGFHQNSHNFPFKAFHYYLTRALELLKDNQCFTVYRGSKTKFYYSGKGNVRFGQFTSSSLSNAVALHFSSETGTIFTIKTCLGVSIAKFSFVPHEQEVLIPGYEVYQKVTVEDTDKGGNRIHLERYRKGGSNYNCYYLSTANSSRYRHLGMREGTALLLLLPGILALLISHAEG</sequence>
<gene>
    <name evidence="2" type="primary">LOC123522055</name>
</gene>